<dbReference type="EMBL" id="FWYB01000020">
    <property type="protein sequence ID" value="SMD16658.1"/>
    <property type="molecule type" value="Genomic_DNA"/>
</dbReference>
<dbReference type="Proteomes" id="UP000192678">
    <property type="component" value="Unassembled WGS sequence"/>
</dbReference>
<keyword evidence="4" id="KW-1185">Reference proteome</keyword>
<dbReference type="PROSITE" id="PS50846">
    <property type="entry name" value="HMA_2"/>
    <property type="match status" value="1"/>
</dbReference>
<gene>
    <name evidence="3" type="ORF">SAMN04488101_12061</name>
</gene>
<proteinExistence type="predicted"/>
<dbReference type="OrthoDB" id="667084at2"/>
<dbReference type="RefSeq" id="WP_084292073.1">
    <property type="nucleotide sequence ID" value="NZ_FWYB01000020.1"/>
</dbReference>
<evidence type="ECO:0000259" key="2">
    <source>
        <dbReference type="PROSITE" id="PS50846"/>
    </source>
</evidence>
<reference evidence="3 4" key="1">
    <citation type="submission" date="2017-04" db="EMBL/GenBank/DDBJ databases">
        <authorList>
            <person name="Afonso C.L."/>
            <person name="Miller P.J."/>
            <person name="Scott M.A."/>
            <person name="Spackman E."/>
            <person name="Goraichik I."/>
            <person name="Dimitrov K.M."/>
            <person name="Suarez D.L."/>
            <person name="Swayne D.E."/>
        </authorList>
    </citation>
    <scope>NUCLEOTIDE SEQUENCE [LARGE SCALE GENOMIC DNA]</scope>
    <source>
        <strain evidence="3 4">DSM 19625</strain>
    </source>
</reference>
<evidence type="ECO:0000256" key="1">
    <source>
        <dbReference type="SAM" id="SignalP"/>
    </source>
</evidence>
<name>A0A1W2F532_9SPHI</name>
<sequence length="178" mass="19412">MNTIKSLVILSIILFASKVSAQQISSVDLQVTGLTCSMCSQATDESLRTLDFIETIEPDLNKNIFVLTFKKDKAVDFDQIKTKVEDAGFSVGNLDAVFNFSNTKVDDKGLAIAGTNVYQFLNAKDKTLNGPVKATVVDKDFMSGSAFKKKATQVSLESYKTGSGMVNGKMTRIYHLST</sequence>
<feature type="domain" description="HMA" evidence="2">
    <location>
        <begin position="25"/>
        <end position="92"/>
    </location>
</feature>
<dbReference type="GO" id="GO:0046872">
    <property type="term" value="F:metal ion binding"/>
    <property type="evidence" value="ECO:0007669"/>
    <property type="project" value="InterPro"/>
</dbReference>
<dbReference type="AlphaFoldDB" id="A0A1W2F532"/>
<organism evidence="3 4">
    <name type="scientific">Pedobacter nyackensis</name>
    <dbReference type="NCBI Taxonomy" id="475255"/>
    <lineage>
        <taxon>Bacteria</taxon>
        <taxon>Pseudomonadati</taxon>
        <taxon>Bacteroidota</taxon>
        <taxon>Sphingobacteriia</taxon>
        <taxon>Sphingobacteriales</taxon>
        <taxon>Sphingobacteriaceae</taxon>
        <taxon>Pedobacter</taxon>
    </lineage>
</organism>
<dbReference type="STRING" id="475255.SAMN04488101_12061"/>
<evidence type="ECO:0000313" key="3">
    <source>
        <dbReference type="EMBL" id="SMD16658.1"/>
    </source>
</evidence>
<feature type="signal peptide" evidence="1">
    <location>
        <begin position="1"/>
        <end position="21"/>
    </location>
</feature>
<keyword evidence="1" id="KW-0732">Signal</keyword>
<dbReference type="Gene3D" id="3.30.70.100">
    <property type="match status" value="1"/>
</dbReference>
<dbReference type="InterPro" id="IPR036163">
    <property type="entry name" value="HMA_dom_sf"/>
</dbReference>
<dbReference type="InterPro" id="IPR006121">
    <property type="entry name" value="HMA_dom"/>
</dbReference>
<accession>A0A1W2F532</accession>
<evidence type="ECO:0000313" key="4">
    <source>
        <dbReference type="Proteomes" id="UP000192678"/>
    </source>
</evidence>
<dbReference type="SUPFAM" id="SSF55008">
    <property type="entry name" value="HMA, heavy metal-associated domain"/>
    <property type="match status" value="1"/>
</dbReference>
<protein>
    <submittedName>
        <fullName evidence="3">Copper chaperone CopZ</fullName>
    </submittedName>
</protein>
<feature type="chain" id="PRO_5013117145" evidence="1">
    <location>
        <begin position="22"/>
        <end position="178"/>
    </location>
</feature>
<dbReference type="Pfam" id="PF00403">
    <property type="entry name" value="HMA"/>
    <property type="match status" value="1"/>
</dbReference>